<sequence>MLLLRLTVSCGWALSWVNNPEAKELFDFSNPFLKLPDRRILGGDILKQVVADADKAMETALKEDPVGKPYVWKAVDITSKCKNNAAVINKTEAMLTELKNKEITICAIITDSTSAYAAVWYCIFLLFDLIYLSITEMSGVGSRKCVVYGLLCDSLHR</sequence>
<dbReference type="VEuPathDB" id="FungiDB:RhiirFUN_020661"/>
<reference evidence="2 3" key="1">
    <citation type="submission" date="2016-04" db="EMBL/GenBank/DDBJ databases">
        <title>Genome analyses suggest a sexual origin of heterokaryosis in a supposedly ancient asexual fungus.</title>
        <authorList>
            <person name="Ropars J."/>
            <person name="Sedzielewska K."/>
            <person name="Noel J."/>
            <person name="Charron P."/>
            <person name="Farinelli L."/>
            <person name="Marton T."/>
            <person name="Kruger M."/>
            <person name="Pelin A."/>
            <person name="Brachmann A."/>
            <person name="Corradi N."/>
        </authorList>
    </citation>
    <scope>NUCLEOTIDE SEQUENCE [LARGE SCALE GENOMIC DNA]</scope>
    <source>
        <strain evidence="2 3">A5</strain>
    </source>
</reference>
<evidence type="ECO:0008006" key="4">
    <source>
        <dbReference type="Google" id="ProtNLM"/>
    </source>
</evidence>
<keyword evidence="1" id="KW-0732">Signal</keyword>
<reference evidence="2 3" key="2">
    <citation type="submission" date="2017-09" db="EMBL/GenBank/DDBJ databases">
        <title>Extensive intraspecific genome diversity in a model arbuscular mycorrhizal fungus.</title>
        <authorList>
            <person name="Chen E.C."/>
            <person name="Morin E."/>
            <person name="Beaudet D."/>
            <person name="Noel J."/>
            <person name="Ndikumana S."/>
            <person name="Charron P."/>
            <person name="St-Onge C."/>
            <person name="Giorgi J."/>
            <person name="Grigoriev I.V."/>
            <person name="Roux C."/>
            <person name="Martin F.M."/>
            <person name="Corradi N."/>
        </authorList>
    </citation>
    <scope>NUCLEOTIDE SEQUENCE [LARGE SCALE GENOMIC DNA]</scope>
    <source>
        <strain evidence="2 3">A5</strain>
    </source>
</reference>
<protein>
    <recommendedName>
        <fullName evidence="4">DUF659 domain-containing protein</fullName>
    </recommendedName>
</protein>
<proteinExistence type="predicted"/>
<gene>
    <name evidence="2" type="ORF">RhiirA5_439714</name>
</gene>
<evidence type="ECO:0000313" key="2">
    <source>
        <dbReference type="EMBL" id="PKB94033.1"/>
    </source>
</evidence>
<accession>A0A2N0NHH2</accession>
<dbReference type="Proteomes" id="UP000232722">
    <property type="component" value="Unassembled WGS sequence"/>
</dbReference>
<dbReference type="VEuPathDB" id="FungiDB:RhiirA1_486165"/>
<dbReference type="VEuPathDB" id="FungiDB:FUN_012111"/>
<dbReference type="AlphaFoldDB" id="A0A2N0NHH2"/>
<organism evidence="2 3">
    <name type="scientific">Rhizophagus irregularis</name>
    <dbReference type="NCBI Taxonomy" id="588596"/>
    <lineage>
        <taxon>Eukaryota</taxon>
        <taxon>Fungi</taxon>
        <taxon>Fungi incertae sedis</taxon>
        <taxon>Mucoromycota</taxon>
        <taxon>Glomeromycotina</taxon>
        <taxon>Glomeromycetes</taxon>
        <taxon>Glomerales</taxon>
        <taxon>Glomeraceae</taxon>
        <taxon>Rhizophagus</taxon>
    </lineage>
</organism>
<evidence type="ECO:0000256" key="1">
    <source>
        <dbReference type="SAM" id="SignalP"/>
    </source>
</evidence>
<dbReference type="EMBL" id="LLXJ01006764">
    <property type="protein sequence ID" value="PKB94033.1"/>
    <property type="molecule type" value="Genomic_DNA"/>
</dbReference>
<name>A0A2N0NHH2_9GLOM</name>
<evidence type="ECO:0000313" key="3">
    <source>
        <dbReference type="Proteomes" id="UP000232722"/>
    </source>
</evidence>
<comment type="caution">
    <text evidence="2">The sequence shown here is derived from an EMBL/GenBank/DDBJ whole genome shotgun (WGS) entry which is preliminary data.</text>
</comment>
<feature type="chain" id="PRO_5014780526" description="DUF659 domain-containing protein" evidence="1">
    <location>
        <begin position="23"/>
        <end position="157"/>
    </location>
</feature>
<feature type="signal peptide" evidence="1">
    <location>
        <begin position="1"/>
        <end position="22"/>
    </location>
</feature>